<dbReference type="InterPro" id="IPR052032">
    <property type="entry name" value="ATP-dep_AA_Ligase"/>
</dbReference>
<evidence type="ECO:0000256" key="2">
    <source>
        <dbReference type="ARBA" id="ARBA00022741"/>
    </source>
</evidence>
<dbReference type="PANTHER" id="PTHR43585">
    <property type="entry name" value="FUMIPYRROLE BIOSYNTHESIS PROTEIN C"/>
    <property type="match status" value="1"/>
</dbReference>
<dbReference type="InterPro" id="IPR013815">
    <property type="entry name" value="ATP_grasp_subdomain_1"/>
</dbReference>
<dbReference type="Gene3D" id="3.30.1490.20">
    <property type="entry name" value="ATP-grasp fold, A domain"/>
    <property type="match status" value="1"/>
</dbReference>
<dbReference type="EMBL" id="JAPYKS010000056">
    <property type="protein sequence ID" value="MEI9413195.1"/>
    <property type="molecule type" value="Genomic_DNA"/>
</dbReference>
<dbReference type="Pfam" id="PF18603">
    <property type="entry name" value="LAL_C2"/>
    <property type="match status" value="1"/>
</dbReference>
<dbReference type="InterPro" id="IPR005479">
    <property type="entry name" value="CPAse_ATP-bd"/>
</dbReference>
<proteinExistence type="predicted"/>
<evidence type="ECO:0000259" key="5">
    <source>
        <dbReference type="PROSITE" id="PS50975"/>
    </source>
</evidence>
<dbReference type="InterPro" id="IPR040570">
    <property type="entry name" value="LAL_C2"/>
</dbReference>
<dbReference type="SUPFAM" id="SSF56059">
    <property type="entry name" value="Glutathione synthetase ATP-binding domain-like"/>
    <property type="match status" value="1"/>
</dbReference>
<protein>
    <submittedName>
        <fullName evidence="6">Acetyl-CoA carboxylase biotin carboxylase subunit family protein</fullName>
    </submittedName>
</protein>
<keyword evidence="2 4" id="KW-0547">Nucleotide-binding</keyword>
<evidence type="ECO:0000256" key="3">
    <source>
        <dbReference type="ARBA" id="ARBA00022840"/>
    </source>
</evidence>
<sequence length="424" mass="45993">MKRRALLLLEGHESTGHVYVKMAQHLDLHPITLSADPTQYDYLAKDEIETIRVDTDKLDALIHEVSRLRTTYDIAGATAFSGGDESAYIAVSRLCQHFDLPGPNPLSIERCCDKFTQRQLLAAAGLPIPAFRLAANATDVESSAAEIGLPVVLKPAAGSGSSGVHLCRSADELAAHAAYLLSEQNIRGTSPRILVEEFAQGPFFSAHIMGNEVIGIDAAEFGHPPHFVFRHFTCPAPLTDGERERIADVSRSCLPALGLGWGPTNVDLRWTKRGPVVIEVNPRLAGGTSPRLIQAAYGVDLITEHIKLVTGNEWDLRAKHSHIAAAQCLNADRDGILDWVDGYGRAAAVPGVAEAKLYIKPKTPIVRKGDYRDRIGHVIAASTNRARTEAVLQHATSLISWSIAPFPTHECTETVCRLSSPHQG</sequence>
<feature type="domain" description="ATP-grasp" evidence="5">
    <location>
        <begin position="118"/>
        <end position="310"/>
    </location>
</feature>
<evidence type="ECO:0000256" key="1">
    <source>
        <dbReference type="ARBA" id="ARBA00022598"/>
    </source>
</evidence>
<dbReference type="InterPro" id="IPR011761">
    <property type="entry name" value="ATP-grasp"/>
</dbReference>
<keyword evidence="1" id="KW-0436">Ligase</keyword>
<keyword evidence="7" id="KW-1185">Reference proteome</keyword>
<gene>
    <name evidence="6" type="ORF">O7A60_31330</name>
</gene>
<dbReference type="RefSeq" id="WP_337109513.1">
    <property type="nucleotide sequence ID" value="NZ_JAPYKS010000056.1"/>
</dbReference>
<comment type="caution">
    <text evidence="6">The sequence shown here is derived from an EMBL/GenBank/DDBJ whole genome shotgun (WGS) entry which is preliminary data.</text>
</comment>
<dbReference type="PANTHER" id="PTHR43585:SF2">
    <property type="entry name" value="ATP-GRASP ENZYME FSQD"/>
    <property type="match status" value="1"/>
</dbReference>
<dbReference type="Gene3D" id="3.40.50.20">
    <property type="match status" value="1"/>
</dbReference>
<dbReference type="PROSITE" id="PS00867">
    <property type="entry name" value="CPSASE_2"/>
    <property type="match status" value="1"/>
</dbReference>
<name>A0ABU8L5H2_9HYPH</name>
<evidence type="ECO:0000256" key="4">
    <source>
        <dbReference type="PROSITE-ProRule" id="PRU00409"/>
    </source>
</evidence>
<evidence type="ECO:0000313" key="6">
    <source>
        <dbReference type="EMBL" id="MEI9413195.1"/>
    </source>
</evidence>
<organism evidence="6 7">
    <name type="scientific">Mesorhizobium salmacidum</name>
    <dbReference type="NCBI Taxonomy" id="3015171"/>
    <lineage>
        <taxon>Bacteria</taxon>
        <taxon>Pseudomonadati</taxon>
        <taxon>Pseudomonadota</taxon>
        <taxon>Alphaproteobacteria</taxon>
        <taxon>Hyphomicrobiales</taxon>
        <taxon>Phyllobacteriaceae</taxon>
        <taxon>Mesorhizobium</taxon>
    </lineage>
</organism>
<reference evidence="6 7" key="1">
    <citation type="submission" date="2022-12" db="EMBL/GenBank/DDBJ databases">
        <authorList>
            <person name="Muema E."/>
        </authorList>
    </citation>
    <scope>NUCLEOTIDE SEQUENCE [LARGE SCALE GENOMIC DNA]</scope>
    <source>
        <strain evidence="7">1326</strain>
    </source>
</reference>
<accession>A0ABU8L5H2</accession>
<keyword evidence="3 4" id="KW-0067">ATP-binding</keyword>
<dbReference type="PROSITE" id="PS50975">
    <property type="entry name" value="ATP_GRASP"/>
    <property type="match status" value="1"/>
</dbReference>
<dbReference type="Proteomes" id="UP001387293">
    <property type="component" value="Unassembled WGS sequence"/>
</dbReference>
<dbReference type="Pfam" id="PF13535">
    <property type="entry name" value="ATP-grasp_4"/>
    <property type="match status" value="1"/>
</dbReference>
<dbReference type="Gene3D" id="3.30.470.20">
    <property type="entry name" value="ATP-grasp fold, B domain"/>
    <property type="match status" value="1"/>
</dbReference>
<evidence type="ECO:0000313" key="7">
    <source>
        <dbReference type="Proteomes" id="UP001387293"/>
    </source>
</evidence>